<feature type="non-terminal residue" evidence="1">
    <location>
        <position position="1"/>
    </location>
</feature>
<sequence>EADWNALFACCAKGANLFLSFNWNWHWANVYLADAASRRRLAVLAVYREDRLVALWPLQETRLLGARVLEWMGGPVSQYGDILIDPNED</sequence>
<evidence type="ECO:0008006" key="3">
    <source>
        <dbReference type="Google" id="ProtNLM"/>
    </source>
</evidence>
<name>A0ABW9I7A2_9ACTN</name>
<comment type="caution">
    <text evidence="1">The sequence shown here is derived from an EMBL/GenBank/DDBJ whole genome shotgun (WGS) entry which is preliminary data.</text>
</comment>
<evidence type="ECO:0000313" key="1">
    <source>
        <dbReference type="EMBL" id="MFM9616224.1"/>
    </source>
</evidence>
<evidence type="ECO:0000313" key="2">
    <source>
        <dbReference type="Proteomes" id="UP001631957"/>
    </source>
</evidence>
<accession>A0ABW9I7A2</accession>
<gene>
    <name evidence="1" type="ORF">ACKI18_47665</name>
</gene>
<dbReference type="EMBL" id="JBJVNI010000269">
    <property type="protein sequence ID" value="MFM9616224.1"/>
    <property type="molecule type" value="Genomic_DNA"/>
</dbReference>
<organism evidence="1 2">
    <name type="scientific">Streptomyces niveiscabiei</name>
    <dbReference type="NCBI Taxonomy" id="164115"/>
    <lineage>
        <taxon>Bacteria</taxon>
        <taxon>Bacillati</taxon>
        <taxon>Actinomycetota</taxon>
        <taxon>Actinomycetes</taxon>
        <taxon>Kitasatosporales</taxon>
        <taxon>Streptomycetaceae</taxon>
        <taxon>Streptomyces</taxon>
    </lineage>
</organism>
<feature type="non-terminal residue" evidence="1">
    <location>
        <position position="89"/>
    </location>
</feature>
<proteinExistence type="predicted"/>
<protein>
    <recommendedName>
        <fullName evidence="3">GNAT family N-acetyltransferase</fullName>
    </recommendedName>
</protein>
<keyword evidence="2" id="KW-1185">Reference proteome</keyword>
<reference evidence="1 2" key="1">
    <citation type="submission" date="2024-12" db="EMBL/GenBank/DDBJ databases">
        <title>Forecasting of Potato common scab and diversities of Pathogenic streptomyces spp. in china.</title>
        <authorList>
            <person name="Handique U."/>
            <person name="Wu J."/>
        </authorList>
    </citation>
    <scope>NUCLEOTIDE SEQUENCE [LARGE SCALE GENOMIC DNA]</scope>
    <source>
        <strain evidence="1 2">ZRIMU1530</strain>
    </source>
</reference>
<dbReference type="Proteomes" id="UP001631957">
    <property type="component" value="Unassembled WGS sequence"/>
</dbReference>